<keyword evidence="3" id="KW-1185">Reference proteome</keyword>
<name>A0A9N7VHF2_PLEPL</name>
<sequence>MLTLTEEDEQVLDELSVPVRIFFSQSLTGFVVEPKTGHRRCVNPPPLSSPLIHPFLLTPAPLPRVSSREEVNNTTSADKRADTESHRWVEKQSGKSSLHPSEQLIIFDNVPGPAQIREGDASYAQVRQMTAHLVHPSWLKAR</sequence>
<evidence type="ECO:0000256" key="1">
    <source>
        <dbReference type="SAM" id="MobiDB-lite"/>
    </source>
</evidence>
<organism evidence="2 3">
    <name type="scientific">Pleuronectes platessa</name>
    <name type="common">European plaice</name>
    <dbReference type="NCBI Taxonomy" id="8262"/>
    <lineage>
        <taxon>Eukaryota</taxon>
        <taxon>Metazoa</taxon>
        <taxon>Chordata</taxon>
        <taxon>Craniata</taxon>
        <taxon>Vertebrata</taxon>
        <taxon>Euteleostomi</taxon>
        <taxon>Actinopterygii</taxon>
        <taxon>Neopterygii</taxon>
        <taxon>Teleostei</taxon>
        <taxon>Neoteleostei</taxon>
        <taxon>Acanthomorphata</taxon>
        <taxon>Carangaria</taxon>
        <taxon>Pleuronectiformes</taxon>
        <taxon>Pleuronectoidei</taxon>
        <taxon>Pleuronectidae</taxon>
        <taxon>Pleuronectes</taxon>
    </lineage>
</organism>
<evidence type="ECO:0000313" key="3">
    <source>
        <dbReference type="Proteomes" id="UP001153269"/>
    </source>
</evidence>
<dbReference type="EMBL" id="CADEAL010003976">
    <property type="protein sequence ID" value="CAB1448382.1"/>
    <property type="molecule type" value="Genomic_DNA"/>
</dbReference>
<accession>A0A9N7VHF2</accession>
<evidence type="ECO:0000313" key="2">
    <source>
        <dbReference type="EMBL" id="CAB1448382.1"/>
    </source>
</evidence>
<dbReference type="Proteomes" id="UP001153269">
    <property type="component" value="Unassembled WGS sequence"/>
</dbReference>
<feature type="compositionally biased region" description="Basic and acidic residues" evidence="1">
    <location>
        <begin position="66"/>
        <end position="93"/>
    </location>
</feature>
<comment type="caution">
    <text evidence="2">The sequence shown here is derived from an EMBL/GenBank/DDBJ whole genome shotgun (WGS) entry which is preliminary data.</text>
</comment>
<reference evidence="2" key="1">
    <citation type="submission" date="2020-03" db="EMBL/GenBank/DDBJ databases">
        <authorList>
            <person name="Weist P."/>
        </authorList>
    </citation>
    <scope>NUCLEOTIDE SEQUENCE</scope>
</reference>
<protein>
    <submittedName>
        <fullName evidence="2">Uncharacterized protein</fullName>
    </submittedName>
</protein>
<feature type="region of interest" description="Disordered" evidence="1">
    <location>
        <begin position="63"/>
        <end position="99"/>
    </location>
</feature>
<gene>
    <name evidence="2" type="ORF">PLEPLA_LOCUS36036</name>
</gene>
<dbReference type="AlphaFoldDB" id="A0A9N7VHF2"/>
<proteinExistence type="predicted"/>